<keyword evidence="2" id="KW-0812">Transmembrane</keyword>
<organism evidence="4 5">
    <name type="scientific">Tricholomella constricta</name>
    <dbReference type="NCBI Taxonomy" id="117010"/>
    <lineage>
        <taxon>Eukaryota</taxon>
        <taxon>Fungi</taxon>
        <taxon>Dikarya</taxon>
        <taxon>Basidiomycota</taxon>
        <taxon>Agaricomycotina</taxon>
        <taxon>Agaricomycetes</taxon>
        <taxon>Agaricomycetidae</taxon>
        <taxon>Agaricales</taxon>
        <taxon>Tricholomatineae</taxon>
        <taxon>Lyophyllaceae</taxon>
        <taxon>Tricholomella</taxon>
    </lineage>
</organism>
<keyword evidence="2" id="KW-1133">Transmembrane helix</keyword>
<dbReference type="Proteomes" id="UP000565441">
    <property type="component" value="Unassembled WGS sequence"/>
</dbReference>
<dbReference type="OrthoDB" id="3245657at2759"/>
<evidence type="ECO:0000256" key="1">
    <source>
        <dbReference type="SAM" id="MobiDB-lite"/>
    </source>
</evidence>
<dbReference type="AlphaFoldDB" id="A0A8H5H5P4"/>
<feature type="region of interest" description="Disordered" evidence="1">
    <location>
        <begin position="311"/>
        <end position="420"/>
    </location>
</feature>
<comment type="caution">
    <text evidence="4">The sequence shown here is derived from an EMBL/GenBank/DDBJ whole genome shotgun (WGS) entry which is preliminary data.</text>
</comment>
<keyword evidence="3" id="KW-0732">Signal</keyword>
<feature type="signal peptide" evidence="3">
    <location>
        <begin position="1"/>
        <end position="18"/>
    </location>
</feature>
<evidence type="ECO:0000256" key="2">
    <source>
        <dbReference type="SAM" id="Phobius"/>
    </source>
</evidence>
<reference evidence="4 5" key="1">
    <citation type="journal article" date="2020" name="ISME J.">
        <title>Uncovering the hidden diversity of litter-decomposition mechanisms in mushroom-forming fungi.</title>
        <authorList>
            <person name="Floudas D."/>
            <person name="Bentzer J."/>
            <person name="Ahren D."/>
            <person name="Johansson T."/>
            <person name="Persson P."/>
            <person name="Tunlid A."/>
        </authorList>
    </citation>
    <scope>NUCLEOTIDE SEQUENCE [LARGE SCALE GENOMIC DNA]</scope>
    <source>
        <strain evidence="4 5">CBS 661.87</strain>
    </source>
</reference>
<name>A0A8H5H5P4_9AGAR</name>
<evidence type="ECO:0000256" key="3">
    <source>
        <dbReference type="SAM" id="SignalP"/>
    </source>
</evidence>
<evidence type="ECO:0000313" key="5">
    <source>
        <dbReference type="Proteomes" id="UP000565441"/>
    </source>
</evidence>
<keyword evidence="5" id="KW-1185">Reference proteome</keyword>
<sequence>MQYLWSFFFFCTLSTSFAVLVNVTIDDTLGDSETGTQVTYIGAWNDGPSCARCTATQQLDRNKIYNGTWRDSSANKQLDDTIEQLPLAFVPFHGSAVYVYCIISDKTNRPNGNADMTFLIDGQPAGNYTRQPTGEIDFEYNVLVFAHESLTNEGHTLTIQNGHVGGQRSLVLLDYIVYSYENGLAVSTPTSTQPLSPHTPPASESQPQPENTGVPAVSSSGKIVGGVLGSIGGVLLVLLAFLWKRQRGSKGSINLTPPPALPSQCTLLFKAKPIQNWLWKPNEGTMSRFSFNPSLFVEPVMDQHDRTIVSHAHPPPVTTVLPIQPVPPRPDSTRPLHPNREATPSPSLLDPRSEQRQPLSILEWQRRTQREADATPPRFDVSDHEMSSYYDFSSDGPDSQQPPPRACARPTPRRFTVVNN</sequence>
<feature type="compositionally biased region" description="Basic and acidic residues" evidence="1">
    <location>
        <begin position="364"/>
        <end position="373"/>
    </location>
</feature>
<protein>
    <submittedName>
        <fullName evidence="4">Uncharacterized protein</fullName>
    </submittedName>
</protein>
<proteinExistence type="predicted"/>
<evidence type="ECO:0000313" key="4">
    <source>
        <dbReference type="EMBL" id="KAF5377159.1"/>
    </source>
</evidence>
<dbReference type="EMBL" id="JAACJP010000024">
    <property type="protein sequence ID" value="KAF5377159.1"/>
    <property type="molecule type" value="Genomic_DNA"/>
</dbReference>
<feature type="chain" id="PRO_5034889929" evidence="3">
    <location>
        <begin position="19"/>
        <end position="420"/>
    </location>
</feature>
<feature type="compositionally biased region" description="Basic and acidic residues" evidence="1">
    <location>
        <begin position="331"/>
        <end position="340"/>
    </location>
</feature>
<accession>A0A8H5H5P4</accession>
<keyword evidence="2" id="KW-0472">Membrane</keyword>
<gene>
    <name evidence="4" type="ORF">D9615_006416</name>
</gene>
<feature type="region of interest" description="Disordered" evidence="1">
    <location>
        <begin position="188"/>
        <end position="217"/>
    </location>
</feature>
<feature type="transmembrane region" description="Helical" evidence="2">
    <location>
        <begin position="223"/>
        <end position="243"/>
    </location>
</feature>
<feature type="compositionally biased region" description="Polar residues" evidence="1">
    <location>
        <begin position="188"/>
        <end position="211"/>
    </location>
</feature>